<comment type="catalytic activity">
    <reaction evidence="8">
        <text>formate(in) = formate(out)</text>
        <dbReference type="Rhea" id="RHEA:29679"/>
        <dbReference type="ChEBI" id="CHEBI:15740"/>
    </reaction>
</comment>
<evidence type="ECO:0000256" key="10">
    <source>
        <dbReference type="SAM" id="Phobius"/>
    </source>
</evidence>
<dbReference type="NCBIfam" id="TIGR00790">
    <property type="entry name" value="fnt"/>
    <property type="match status" value="1"/>
</dbReference>
<dbReference type="PROSITE" id="PS01005">
    <property type="entry name" value="FORMATE_NITRITE_TP_1"/>
    <property type="match status" value="1"/>
</dbReference>
<proteinExistence type="inferred from homology"/>
<dbReference type="Gene3D" id="1.20.1080.10">
    <property type="entry name" value="Glycerol uptake facilitator protein"/>
    <property type="match status" value="1"/>
</dbReference>
<evidence type="ECO:0000256" key="1">
    <source>
        <dbReference type="ARBA" id="ARBA00004429"/>
    </source>
</evidence>
<feature type="transmembrane region" description="Helical" evidence="10">
    <location>
        <begin position="73"/>
        <end position="93"/>
    </location>
</feature>
<evidence type="ECO:0000256" key="5">
    <source>
        <dbReference type="ARBA" id="ARBA00022692"/>
    </source>
</evidence>
<dbReference type="InterPro" id="IPR023999">
    <property type="entry name" value="Formate_transptr_FocA"/>
</dbReference>
<protein>
    <submittedName>
        <fullName evidence="11">Formate transporter</fullName>
    </submittedName>
</protein>
<organism evidence="11 12">
    <name type="scientific">Cohaesibacter marisflavi</name>
    <dbReference type="NCBI Taxonomy" id="655353"/>
    <lineage>
        <taxon>Bacteria</taxon>
        <taxon>Pseudomonadati</taxon>
        <taxon>Pseudomonadota</taxon>
        <taxon>Alphaproteobacteria</taxon>
        <taxon>Hyphomicrobiales</taxon>
        <taxon>Cohaesibacteraceae</taxon>
    </lineage>
</organism>
<keyword evidence="4" id="KW-0997">Cell inner membrane</keyword>
<evidence type="ECO:0000256" key="8">
    <source>
        <dbReference type="ARBA" id="ARBA00035914"/>
    </source>
</evidence>
<reference evidence="11 12" key="1">
    <citation type="submission" date="2016-10" db="EMBL/GenBank/DDBJ databases">
        <authorList>
            <person name="de Groot N.N."/>
        </authorList>
    </citation>
    <scope>NUCLEOTIDE SEQUENCE [LARGE SCALE GENOMIC DNA]</scope>
    <source>
        <strain evidence="11 12">CGMCC 1.9157</strain>
    </source>
</reference>
<name>A0A1I5GWE9_9HYPH</name>
<evidence type="ECO:0000256" key="3">
    <source>
        <dbReference type="ARBA" id="ARBA00022475"/>
    </source>
</evidence>
<dbReference type="InterPro" id="IPR000292">
    <property type="entry name" value="For/NO2_transpt"/>
</dbReference>
<sequence>MTNINDMRPSYDKEPTNVIAGACRPIVYPKSRKVYSMSETPQFQFDALMPAEMAKKAEDVGVYKATKQPLTTFVLAITAGAFIGIAFIFYTVVTNGNGDIGWGANKFIGGLAFSLGLMLVVVNGGDLFTSTVLTVVAKASKKITWGQLGKNWVIVYAGNFVGAIGLVVIMQIAQHYEQGNGSLGLNYMHVAQHKLHHGFFQAVALGAMCNVMVCLGVWMSYAGRSVTDKLLAVTLPVAMFVASGFEHCVANMFQIPMAIMTKTFAGPEFWAATGTTAADFADLTWGHFVINNLIPVTIGNIIGGGVLVGLIYWFTYLRPQKH</sequence>
<keyword evidence="2" id="KW-0813">Transport</keyword>
<evidence type="ECO:0000256" key="4">
    <source>
        <dbReference type="ARBA" id="ARBA00022519"/>
    </source>
</evidence>
<dbReference type="Proteomes" id="UP000199236">
    <property type="component" value="Unassembled WGS sequence"/>
</dbReference>
<feature type="transmembrane region" description="Helical" evidence="10">
    <location>
        <begin position="151"/>
        <end position="173"/>
    </location>
</feature>
<evidence type="ECO:0000256" key="2">
    <source>
        <dbReference type="ARBA" id="ARBA00022448"/>
    </source>
</evidence>
<comment type="subcellular location">
    <subcellularLocation>
        <location evidence="1">Cell inner membrane</location>
        <topology evidence="1">Multi-pass membrane protein</topology>
    </subcellularLocation>
</comment>
<evidence type="ECO:0000313" key="11">
    <source>
        <dbReference type="EMBL" id="SFO40223.1"/>
    </source>
</evidence>
<dbReference type="GO" id="GO:0015499">
    <property type="term" value="F:formate transmembrane transporter activity"/>
    <property type="evidence" value="ECO:0007669"/>
    <property type="project" value="InterPro"/>
</dbReference>
<keyword evidence="12" id="KW-1185">Reference proteome</keyword>
<dbReference type="PANTHER" id="PTHR30520">
    <property type="entry name" value="FORMATE TRANSPORTER-RELATED"/>
    <property type="match status" value="1"/>
</dbReference>
<feature type="transmembrane region" description="Helical" evidence="10">
    <location>
        <begin position="113"/>
        <end position="139"/>
    </location>
</feature>
<dbReference type="AlphaFoldDB" id="A0A1I5GWE9"/>
<dbReference type="PANTHER" id="PTHR30520:SF10">
    <property type="entry name" value="FORMATE CHANNEL FOCA-RELATED"/>
    <property type="match status" value="1"/>
</dbReference>
<evidence type="ECO:0000256" key="9">
    <source>
        <dbReference type="ARBA" id="ARBA00049660"/>
    </source>
</evidence>
<evidence type="ECO:0000256" key="6">
    <source>
        <dbReference type="ARBA" id="ARBA00022989"/>
    </source>
</evidence>
<feature type="transmembrane region" description="Helical" evidence="10">
    <location>
        <begin position="198"/>
        <end position="218"/>
    </location>
</feature>
<dbReference type="InterPro" id="IPR024002">
    <property type="entry name" value="For/NO2_transpt_CS"/>
</dbReference>
<evidence type="ECO:0000313" key="12">
    <source>
        <dbReference type="Proteomes" id="UP000199236"/>
    </source>
</evidence>
<dbReference type="Pfam" id="PF01226">
    <property type="entry name" value="Form_Nir_trans"/>
    <property type="match status" value="1"/>
</dbReference>
<dbReference type="InterPro" id="IPR023271">
    <property type="entry name" value="Aquaporin-like"/>
</dbReference>
<feature type="transmembrane region" description="Helical" evidence="10">
    <location>
        <begin position="230"/>
        <end position="253"/>
    </location>
</feature>
<keyword evidence="6 10" id="KW-1133">Transmembrane helix</keyword>
<comment type="similarity">
    <text evidence="9">Belongs to the FNT transporter (TC 1.A.16) family.</text>
</comment>
<keyword evidence="5 10" id="KW-0812">Transmembrane</keyword>
<keyword evidence="3" id="KW-1003">Cell membrane</keyword>
<accession>A0A1I5GWE9</accession>
<feature type="transmembrane region" description="Helical" evidence="10">
    <location>
        <begin position="293"/>
        <end position="314"/>
    </location>
</feature>
<gene>
    <name evidence="11" type="ORF">SAMN04488056_105215</name>
</gene>
<keyword evidence="7 10" id="KW-0472">Membrane</keyword>
<dbReference type="EMBL" id="FOVR01000005">
    <property type="protein sequence ID" value="SFO40223.1"/>
    <property type="molecule type" value="Genomic_DNA"/>
</dbReference>
<dbReference type="STRING" id="655353.SAMN04488056_105215"/>
<dbReference type="GO" id="GO:0005886">
    <property type="term" value="C:plasma membrane"/>
    <property type="evidence" value="ECO:0007669"/>
    <property type="project" value="UniProtKB-SubCell"/>
</dbReference>
<evidence type="ECO:0000256" key="7">
    <source>
        <dbReference type="ARBA" id="ARBA00023136"/>
    </source>
</evidence>
<dbReference type="NCBIfam" id="TIGR04060">
    <property type="entry name" value="formate_focA"/>
    <property type="match status" value="1"/>
</dbReference>